<dbReference type="PROSITE" id="PS51257">
    <property type="entry name" value="PROKAR_LIPOPROTEIN"/>
    <property type="match status" value="1"/>
</dbReference>
<dbReference type="EMBL" id="WTYC01000002">
    <property type="protein sequence ID" value="MXO47831.1"/>
    <property type="molecule type" value="Genomic_DNA"/>
</dbReference>
<accession>A0A844XPB8</accession>
<comment type="caution">
    <text evidence="2">The sequence shown here is derived from an EMBL/GenBank/DDBJ whole genome shotgun (WGS) entry which is preliminary data.</text>
</comment>
<dbReference type="Gene3D" id="2.130.10.10">
    <property type="entry name" value="YVTN repeat-like/Quinoprotein amine dehydrogenase"/>
    <property type="match status" value="1"/>
</dbReference>
<dbReference type="Pfam" id="PF05096">
    <property type="entry name" value="Glu_cyclase_2"/>
    <property type="match status" value="1"/>
</dbReference>
<keyword evidence="2" id="KW-0808">Transferase</keyword>
<feature type="chain" id="PRO_5032323302" evidence="1">
    <location>
        <begin position="21"/>
        <end position="285"/>
    </location>
</feature>
<protein>
    <submittedName>
        <fullName evidence="2">Glutaminyl-peptide cyclotransferase</fullName>
    </submittedName>
</protein>
<keyword evidence="1" id="KW-0732">Signal</keyword>
<dbReference type="InterPro" id="IPR015943">
    <property type="entry name" value="WD40/YVTN_repeat-like_dom_sf"/>
</dbReference>
<evidence type="ECO:0000313" key="3">
    <source>
        <dbReference type="Proteomes" id="UP000448199"/>
    </source>
</evidence>
<keyword evidence="3" id="KW-1185">Reference proteome</keyword>
<evidence type="ECO:0000313" key="2">
    <source>
        <dbReference type="EMBL" id="MXO47831.1"/>
    </source>
</evidence>
<dbReference type="OrthoDB" id="9783700at2"/>
<dbReference type="AlphaFoldDB" id="A0A844XPB8"/>
<dbReference type="PANTHER" id="PTHR31270:SF1">
    <property type="entry name" value="GLUTAMINYL-PEPTIDE CYCLOTRANSFERASE"/>
    <property type="match status" value="1"/>
</dbReference>
<proteinExistence type="predicted"/>
<sequence>MKLRISLLAFAALACAPSFAQEAATPATSAVEEQYSGPTVYRAEIVATYPHDSGAFTQGLLWHDGSLFESTGQEGQSVVREVDLETGETTQERAIPADQFGEGIALWEDEFVSLTWRDGAIHRWDADTLEPLSSREDYPLEGWGLTSSAEGLIHSDGSATLRVLDPETYEVRRTIVVTLNGRPLRRLNELEMIDGLIYANVWQAPFIVAIDPADGAVKKLIDLRDLVETIPVTGTDAVLNGIAWDAENRRLFVTGKLWPKLYEIRLAETDAKVNCISPSLLHRHP</sequence>
<feature type="signal peptide" evidence="1">
    <location>
        <begin position="1"/>
        <end position="20"/>
    </location>
</feature>
<organism evidence="2 3">
    <name type="scientific">Qipengyuania vulgaris</name>
    <dbReference type="NCBI Taxonomy" id="291985"/>
    <lineage>
        <taxon>Bacteria</taxon>
        <taxon>Pseudomonadati</taxon>
        <taxon>Pseudomonadota</taxon>
        <taxon>Alphaproteobacteria</taxon>
        <taxon>Sphingomonadales</taxon>
        <taxon>Erythrobacteraceae</taxon>
        <taxon>Qipengyuania</taxon>
    </lineage>
</organism>
<name>A0A844XPB8_9SPHN</name>
<gene>
    <name evidence="2" type="ORF">GRI69_06140</name>
</gene>
<reference evidence="2 3" key="1">
    <citation type="submission" date="2019-12" db="EMBL/GenBank/DDBJ databases">
        <title>Genomic-based taxomic classification of the family Erythrobacteraceae.</title>
        <authorList>
            <person name="Xu L."/>
        </authorList>
    </citation>
    <scope>NUCLEOTIDE SEQUENCE [LARGE SCALE GENOMIC DNA]</scope>
    <source>
        <strain evidence="2 3">DSM 17792</strain>
    </source>
</reference>
<evidence type="ECO:0000256" key="1">
    <source>
        <dbReference type="SAM" id="SignalP"/>
    </source>
</evidence>
<dbReference type="InterPro" id="IPR011044">
    <property type="entry name" value="Quino_amine_DH_bsu"/>
</dbReference>
<dbReference type="PANTHER" id="PTHR31270">
    <property type="entry name" value="GLUTAMINYL-PEPTIDE CYCLOTRANSFERASE"/>
    <property type="match status" value="1"/>
</dbReference>
<dbReference type="GO" id="GO:0016603">
    <property type="term" value="F:glutaminyl-peptide cyclotransferase activity"/>
    <property type="evidence" value="ECO:0007669"/>
    <property type="project" value="InterPro"/>
</dbReference>
<dbReference type="InterPro" id="IPR007788">
    <property type="entry name" value="QCT"/>
</dbReference>
<dbReference type="Proteomes" id="UP000448199">
    <property type="component" value="Unassembled WGS sequence"/>
</dbReference>
<dbReference type="SUPFAM" id="SSF50969">
    <property type="entry name" value="YVTN repeat-like/Quinoprotein amine dehydrogenase"/>
    <property type="match status" value="1"/>
</dbReference>